<protein>
    <submittedName>
        <fullName evidence="3">Transposase</fullName>
    </submittedName>
</protein>
<dbReference type="KEGG" id="blq:L21SP5_01887"/>
<accession>A0A0S2HZS0</accession>
<name>A0A0S2HZS0_9BACT</name>
<dbReference type="GO" id="GO:0003676">
    <property type="term" value="F:nucleic acid binding"/>
    <property type="evidence" value="ECO:0007669"/>
    <property type="project" value="InterPro"/>
</dbReference>
<proteinExistence type="inferred from homology"/>
<dbReference type="InterPro" id="IPR001584">
    <property type="entry name" value="Integrase_cat-core"/>
</dbReference>
<dbReference type="InterPro" id="IPR054353">
    <property type="entry name" value="IstA-like_C"/>
</dbReference>
<dbReference type="PANTHER" id="PTHR35004:SF7">
    <property type="entry name" value="INTEGRASE PROTEIN"/>
    <property type="match status" value="1"/>
</dbReference>
<feature type="domain" description="Integrase catalytic" evidence="2">
    <location>
        <begin position="139"/>
        <end position="314"/>
    </location>
</feature>
<dbReference type="NCBIfam" id="NF033546">
    <property type="entry name" value="transpos_IS21"/>
    <property type="match status" value="1"/>
</dbReference>
<evidence type="ECO:0000313" key="5">
    <source>
        <dbReference type="Proteomes" id="UP000064893"/>
    </source>
</evidence>
<organism evidence="3 5">
    <name type="scientific">Salinivirga cyanobacteriivorans</name>
    <dbReference type="NCBI Taxonomy" id="1307839"/>
    <lineage>
        <taxon>Bacteria</taxon>
        <taxon>Pseudomonadati</taxon>
        <taxon>Bacteroidota</taxon>
        <taxon>Bacteroidia</taxon>
        <taxon>Bacteroidales</taxon>
        <taxon>Salinivirgaceae</taxon>
        <taxon>Salinivirga</taxon>
    </lineage>
</organism>
<sequence>MVDKNEILVRFFRRGESKSEIARSLKTTRKTVRKIVSEYESLINAPNFEELLEKGLSSKPRYTSSNRKKVKLTIDVQGEIDFCLEQNNLRRQEGMHKQVMKKADIHEYLRSKGFDIGYSTVCTYIRKEEKKAKEAFIKQSYAPGISCEFDWGEVKLFINGKKRTFNLAVFTCCYSNYRYAKLFSRQDNLAFSQSHIDFFDHLGGVVEEMIYDNMRVAVKRFVGTTEKEPTQGLLELSNYYHFGFRFCNIRKGNEKGHVERSVEYVRRKAFSATVDFDTVEKANKHLLKRCDHINLQPQKLAGDKSAAEMIEKEKKHLYRVKTAYKCFVSEQAKVDKYATITYMSNHYSVPDSLVGKVVEIKVFAEHLIVYYNNRKIHHHTRSYGAHTWTIVLAHYLNTLLRKPGALKNSVALQQAGSYFSELYTERFEGNEKEFIELLHFCEKHQVSSTKLKQAVSKVMSITEHDVSKDKVIAILEHNGNENHQYNEGNSDPTYSYSSETLDALTNMANLN</sequence>
<dbReference type="InterPro" id="IPR036397">
    <property type="entry name" value="RNaseH_sf"/>
</dbReference>
<evidence type="ECO:0000313" key="4">
    <source>
        <dbReference type="EMBL" id="ALO17210.1"/>
    </source>
</evidence>
<dbReference type="EMBL" id="CP013118">
    <property type="protein sequence ID" value="ALO17210.1"/>
    <property type="molecule type" value="Genomic_DNA"/>
</dbReference>
<comment type="similarity">
    <text evidence="1">Belongs to the transposase IS21/IS408/IS1162 family.</text>
</comment>
<dbReference type="PATRIC" id="fig|1307839.3.peg.1993"/>
<evidence type="ECO:0000256" key="1">
    <source>
        <dbReference type="ARBA" id="ARBA00009277"/>
    </source>
</evidence>
<dbReference type="KEGG" id="blq:L21SP5_03606"/>
<dbReference type="PANTHER" id="PTHR35004">
    <property type="entry name" value="TRANSPOSASE RV3428C-RELATED"/>
    <property type="match status" value="1"/>
</dbReference>
<dbReference type="Pfam" id="PF22483">
    <property type="entry name" value="Mu-transpos_C_2"/>
    <property type="match status" value="1"/>
</dbReference>
<dbReference type="EMBL" id="CP013118">
    <property type="protein sequence ID" value="ALO15526.1"/>
    <property type="molecule type" value="Genomic_DNA"/>
</dbReference>
<dbReference type="PROSITE" id="PS50994">
    <property type="entry name" value="INTEGRASE"/>
    <property type="match status" value="1"/>
</dbReference>
<dbReference type="STRING" id="1307839.L21SP5_01887"/>
<dbReference type="Gene3D" id="3.30.420.10">
    <property type="entry name" value="Ribonuclease H-like superfamily/Ribonuclease H"/>
    <property type="match status" value="1"/>
</dbReference>
<dbReference type="AlphaFoldDB" id="A0A0S2HZS0"/>
<dbReference type="Proteomes" id="UP000064893">
    <property type="component" value="Chromosome"/>
</dbReference>
<evidence type="ECO:0000313" key="3">
    <source>
        <dbReference type="EMBL" id="ALO15526.1"/>
    </source>
</evidence>
<gene>
    <name evidence="3" type="ORF">L21SP5_01887</name>
    <name evidence="4" type="ORF">L21SP5_03606</name>
</gene>
<reference evidence="3 5" key="1">
    <citation type="submission" date="2015-11" db="EMBL/GenBank/DDBJ databases">
        <title>Description and complete genome sequence of a novel strain predominating in hypersaline microbial mats and representing a new family of the Bacteriodetes phylum.</title>
        <authorList>
            <person name="Spring S."/>
            <person name="Bunk B."/>
            <person name="Sproer C."/>
            <person name="Klenk H.-P."/>
        </authorList>
    </citation>
    <scope>NUCLEOTIDE SEQUENCE [LARGE SCALE GENOMIC DNA]</scope>
    <source>
        <strain evidence="3 5">L21-Spi-D4</strain>
    </source>
</reference>
<evidence type="ECO:0000259" key="2">
    <source>
        <dbReference type="PROSITE" id="PS50994"/>
    </source>
</evidence>
<keyword evidence="5" id="KW-1185">Reference proteome</keyword>
<dbReference type="GO" id="GO:0015074">
    <property type="term" value="P:DNA integration"/>
    <property type="evidence" value="ECO:0007669"/>
    <property type="project" value="InterPro"/>
</dbReference>